<reference evidence="2" key="2">
    <citation type="journal article" date="2015" name="Data Brief">
        <title>Shoot transcriptome of the giant reed, Arundo donax.</title>
        <authorList>
            <person name="Barrero R.A."/>
            <person name="Guerrero F.D."/>
            <person name="Moolhuijzen P."/>
            <person name="Goolsby J.A."/>
            <person name="Tidwell J."/>
            <person name="Bellgard S.E."/>
            <person name="Bellgard M.I."/>
        </authorList>
    </citation>
    <scope>NUCLEOTIDE SEQUENCE</scope>
    <source>
        <tissue evidence="2">Shoot tissue taken approximately 20 cm above the soil surface</tissue>
    </source>
</reference>
<reference evidence="2" key="1">
    <citation type="submission" date="2014-09" db="EMBL/GenBank/DDBJ databases">
        <authorList>
            <person name="Magalhaes I.L.F."/>
            <person name="Oliveira U."/>
            <person name="Santos F.R."/>
            <person name="Vidigal T.H.D.A."/>
            <person name="Brescovit A.D."/>
            <person name="Santos A.J."/>
        </authorList>
    </citation>
    <scope>NUCLEOTIDE SEQUENCE</scope>
    <source>
        <tissue evidence="2">Shoot tissue taken approximately 20 cm above the soil surface</tissue>
    </source>
</reference>
<proteinExistence type="predicted"/>
<name>A0A0A9DSI7_ARUDO</name>
<accession>A0A0A9DSI7</accession>
<dbReference type="AlphaFoldDB" id="A0A0A9DSI7"/>
<evidence type="ECO:0000313" key="2">
    <source>
        <dbReference type="EMBL" id="JAD89628.1"/>
    </source>
</evidence>
<organism evidence="2">
    <name type="scientific">Arundo donax</name>
    <name type="common">Giant reed</name>
    <name type="synonym">Donax arundinaceus</name>
    <dbReference type="NCBI Taxonomy" id="35708"/>
    <lineage>
        <taxon>Eukaryota</taxon>
        <taxon>Viridiplantae</taxon>
        <taxon>Streptophyta</taxon>
        <taxon>Embryophyta</taxon>
        <taxon>Tracheophyta</taxon>
        <taxon>Spermatophyta</taxon>
        <taxon>Magnoliopsida</taxon>
        <taxon>Liliopsida</taxon>
        <taxon>Poales</taxon>
        <taxon>Poaceae</taxon>
        <taxon>PACMAD clade</taxon>
        <taxon>Arundinoideae</taxon>
        <taxon>Arundineae</taxon>
        <taxon>Arundo</taxon>
    </lineage>
</organism>
<protein>
    <submittedName>
        <fullName evidence="2">SET104</fullName>
    </submittedName>
</protein>
<keyword evidence="1" id="KW-0812">Transmembrane</keyword>
<keyword evidence="1" id="KW-1133">Transmembrane helix</keyword>
<sequence>MWRVRRMAVALDPEMAAIRASPAAMAVWKAPHRKILEIAPVPAWASELERTAIREGPVAMAARRMLICRILGVPVATVLPMMGPLVTLRGLRAM</sequence>
<keyword evidence="1" id="KW-0472">Membrane</keyword>
<feature type="transmembrane region" description="Helical" evidence="1">
    <location>
        <begin position="66"/>
        <end position="86"/>
    </location>
</feature>
<evidence type="ECO:0000256" key="1">
    <source>
        <dbReference type="SAM" id="Phobius"/>
    </source>
</evidence>
<dbReference type="EMBL" id="GBRH01208267">
    <property type="protein sequence ID" value="JAD89628.1"/>
    <property type="molecule type" value="Transcribed_RNA"/>
</dbReference>